<dbReference type="EMBL" id="JACBAF010002185">
    <property type="protein sequence ID" value="KAF7164634.1"/>
    <property type="molecule type" value="Genomic_DNA"/>
</dbReference>
<accession>A0A8H6Q2M5</accession>
<evidence type="ECO:0000313" key="5">
    <source>
        <dbReference type="Proteomes" id="UP000662466"/>
    </source>
</evidence>
<organism evidence="3 5">
    <name type="scientific">Aspergillus hiratsukae</name>
    <dbReference type="NCBI Taxonomy" id="1194566"/>
    <lineage>
        <taxon>Eukaryota</taxon>
        <taxon>Fungi</taxon>
        <taxon>Dikarya</taxon>
        <taxon>Ascomycota</taxon>
        <taxon>Pezizomycotina</taxon>
        <taxon>Eurotiomycetes</taxon>
        <taxon>Eurotiomycetidae</taxon>
        <taxon>Eurotiales</taxon>
        <taxon>Aspergillaceae</taxon>
        <taxon>Aspergillus</taxon>
        <taxon>Aspergillus subgen. Fumigati</taxon>
    </lineage>
</organism>
<protein>
    <submittedName>
        <fullName evidence="3">Uncharacterized protein</fullName>
    </submittedName>
</protein>
<feature type="chain" id="PRO_5036266693" evidence="1">
    <location>
        <begin position="17"/>
        <end position="174"/>
    </location>
</feature>
<reference evidence="3" key="1">
    <citation type="submission" date="2020-06" db="EMBL/GenBank/DDBJ databases">
        <title>Draft genome sequences of strains closely related to Aspergillus parafelis and Aspergillus hiratsukae.</title>
        <authorList>
            <person name="Dos Santos R.A.C."/>
            <person name="Rivero-Menendez O."/>
            <person name="Steenwyk J.L."/>
            <person name="Mead M.E."/>
            <person name="Goldman G.H."/>
            <person name="Alastruey-Izquierdo A."/>
            <person name="Rokas A."/>
        </authorList>
    </citation>
    <scope>NUCLEOTIDE SEQUENCE</scope>
    <source>
        <strain evidence="2">CNM-CM5793</strain>
        <strain evidence="3">CNM-CM6106</strain>
    </source>
</reference>
<keyword evidence="1" id="KW-0732">Signal</keyword>
<dbReference type="EMBL" id="JACBAD010001991">
    <property type="protein sequence ID" value="KAF7125235.1"/>
    <property type="molecule type" value="Genomic_DNA"/>
</dbReference>
<dbReference type="AlphaFoldDB" id="A0A8H6Q2M5"/>
<feature type="signal peptide" evidence="1">
    <location>
        <begin position="1"/>
        <end position="16"/>
    </location>
</feature>
<proteinExistence type="predicted"/>
<sequence>MKAGIPLLFFSSTALAALAPDLCGPDSNCEIVNIKGNKAYRFKKDMGPGSEDYISRFGNETEQTQKLTARSADIITSVNMGKTDMGWGCDDIIIEDILQELHWLCLDGPENGMGACDEGSQHSMKVGWATRYTYTLADLTLSAEGTYPSWSKHLSTASALSLRLELSIPRIYGI</sequence>
<name>A0A8H6Q2M5_9EURO</name>
<gene>
    <name evidence="2" type="ORF">CNMCM5793_001413</name>
    <name evidence="3" type="ORF">CNMCM6106_001086</name>
</gene>
<dbReference type="Proteomes" id="UP000662466">
    <property type="component" value="Unassembled WGS sequence"/>
</dbReference>
<keyword evidence="4" id="KW-1185">Reference proteome</keyword>
<evidence type="ECO:0000256" key="1">
    <source>
        <dbReference type="SAM" id="SignalP"/>
    </source>
</evidence>
<evidence type="ECO:0000313" key="4">
    <source>
        <dbReference type="Proteomes" id="UP000630445"/>
    </source>
</evidence>
<dbReference type="OrthoDB" id="4704201at2759"/>
<evidence type="ECO:0000313" key="2">
    <source>
        <dbReference type="EMBL" id="KAF7125235.1"/>
    </source>
</evidence>
<comment type="caution">
    <text evidence="3">The sequence shown here is derived from an EMBL/GenBank/DDBJ whole genome shotgun (WGS) entry which is preliminary data.</text>
</comment>
<evidence type="ECO:0000313" key="3">
    <source>
        <dbReference type="EMBL" id="KAF7164634.1"/>
    </source>
</evidence>
<dbReference type="Proteomes" id="UP000630445">
    <property type="component" value="Unassembled WGS sequence"/>
</dbReference>